<organism evidence="1 2">
    <name type="scientific">Streptomonospora nanhaiensis</name>
    <dbReference type="NCBI Taxonomy" id="1323731"/>
    <lineage>
        <taxon>Bacteria</taxon>
        <taxon>Bacillati</taxon>
        <taxon>Actinomycetota</taxon>
        <taxon>Actinomycetes</taxon>
        <taxon>Streptosporangiales</taxon>
        <taxon>Nocardiopsidaceae</taxon>
        <taxon>Streptomonospora</taxon>
    </lineage>
</organism>
<dbReference type="EMBL" id="CP113264">
    <property type="protein sequence ID" value="WAE71424.1"/>
    <property type="molecule type" value="Genomic_DNA"/>
</dbReference>
<reference evidence="1 2" key="1">
    <citation type="journal article" date="2013" name="Int. J. Syst. Evol. Microbiol.">
        <title>Description of Streptomonospora sediminis sp. nov. and Streptomonospora nanhaiensis sp. nov., and reclassification of Nocardiopsis arabia Hozzein &amp; Goodfellow 2008 as Streptomonospora arabica comb. nov. and emended description of the genus Streptomonospora.</title>
        <authorList>
            <person name="Zhang D.F."/>
            <person name="Pan H.Q."/>
            <person name="He J."/>
            <person name="Zhang X.M."/>
            <person name="Zhang Y.G."/>
            <person name="Klenk H.P."/>
            <person name="Hu J.C."/>
            <person name="Li W.J."/>
        </authorList>
    </citation>
    <scope>NUCLEOTIDE SEQUENCE [LARGE SCALE GENOMIC DNA]</scope>
    <source>
        <strain evidence="1 2">12A09</strain>
    </source>
</reference>
<evidence type="ECO:0000313" key="2">
    <source>
        <dbReference type="Proteomes" id="UP001156498"/>
    </source>
</evidence>
<proteinExistence type="predicted"/>
<dbReference type="Proteomes" id="UP001156498">
    <property type="component" value="Chromosome"/>
</dbReference>
<sequence length="69" mass="7172">MRGRAELWGPLVDRDSHRCLWAGSRGDPRSERLAPDPESIGAEEVLAACAAAPGPSPAPSPARGEGPGR</sequence>
<dbReference type="RefSeq" id="WP_267945227.1">
    <property type="nucleotide sequence ID" value="NZ_CP113264.1"/>
</dbReference>
<name>A0ABY6YGR5_9ACTN</name>
<evidence type="ECO:0000313" key="1">
    <source>
        <dbReference type="EMBL" id="WAE71424.1"/>
    </source>
</evidence>
<keyword evidence="2" id="KW-1185">Reference proteome</keyword>
<gene>
    <name evidence="1" type="ORF">OUQ99_19545</name>
</gene>
<protein>
    <submittedName>
        <fullName evidence="1">Uncharacterized protein</fullName>
    </submittedName>
</protein>
<accession>A0ABY6YGR5</accession>